<keyword evidence="3" id="KW-1185">Reference proteome</keyword>
<gene>
    <name evidence="2" type="ORF">K2173_017675</name>
</gene>
<organism evidence="2 3">
    <name type="scientific">Erythroxylum novogranatense</name>
    <dbReference type="NCBI Taxonomy" id="1862640"/>
    <lineage>
        <taxon>Eukaryota</taxon>
        <taxon>Viridiplantae</taxon>
        <taxon>Streptophyta</taxon>
        <taxon>Embryophyta</taxon>
        <taxon>Tracheophyta</taxon>
        <taxon>Spermatophyta</taxon>
        <taxon>Magnoliopsida</taxon>
        <taxon>eudicotyledons</taxon>
        <taxon>Gunneridae</taxon>
        <taxon>Pentapetalae</taxon>
        <taxon>rosids</taxon>
        <taxon>fabids</taxon>
        <taxon>Malpighiales</taxon>
        <taxon>Erythroxylaceae</taxon>
        <taxon>Erythroxylum</taxon>
    </lineage>
</organism>
<evidence type="ECO:0000313" key="3">
    <source>
        <dbReference type="Proteomes" id="UP001159364"/>
    </source>
</evidence>
<name>A0AAV8SLJ6_9ROSI</name>
<dbReference type="Pfam" id="PF07727">
    <property type="entry name" value="RVT_2"/>
    <property type="match status" value="1"/>
</dbReference>
<proteinExistence type="predicted"/>
<evidence type="ECO:0000313" key="2">
    <source>
        <dbReference type="EMBL" id="KAJ8753122.1"/>
    </source>
</evidence>
<evidence type="ECO:0000259" key="1">
    <source>
        <dbReference type="Pfam" id="PF07727"/>
    </source>
</evidence>
<accession>A0AAV8SLJ6</accession>
<feature type="domain" description="Reverse transcriptase Ty1/copia-type" evidence="1">
    <location>
        <begin position="11"/>
        <end position="96"/>
    </location>
</feature>
<dbReference type="EMBL" id="JAIWQS010000010">
    <property type="protein sequence ID" value="KAJ8753122.1"/>
    <property type="molecule type" value="Genomic_DNA"/>
</dbReference>
<protein>
    <recommendedName>
        <fullName evidence="1">Reverse transcriptase Ty1/copia-type domain-containing protein</fullName>
    </recommendedName>
</protein>
<dbReference type="InterPro" id="IPR013103">
    <property type="entry name" value="RVT_2"/>
</dbReference>
<reference evidence="2 3" key="1">
    <citation type="submission" date="2021-09" db="EMBL/GenBank/DDBJ databases">
        <title>Genomic insights and catalytic innovation underlie evolution of tropane alkaloids biosynthesis.</title>
        <authorList>
            <person name="Wang Y.-J."/>
            <person name="Tian T."/>
            <person name="Huang J.-P."/>
            <person name="Huang S.-X."/>
        </authorList>
    </citation>
    <scope>NUCLEOTIDE SEQUENCE [LARGE SCALE GENOMIC DNA]</scope>
    <source>
        <strain evidence="2">KIB-2018</strain>
        <tissue evidence="2">Leaf</tissue>
    </source>
</reference>
<dbReference type="Proteomes" id="UP001159364">
    <property type="component" value="Linkage Group LG10"/>
</dbReference>
<sequence length="131" mass="15256">MDEEIKAIEDNETWILMDLPSAETKVVDSKWIFKEKLNPDGSINKYKARLVVRGYKQEYGVDYTETYAPVTRLDTVRMLLALAASKGWRVHQMDVKRTNDKFVSEFKDSMKSEFQMTDLGEMGYFLGLEIQ</sequence>
<dbReference type="AlphaFoldDB" id="A0AAV8SLJ6"/>
<comment type="caution">
    <text evidence="2">The sequence shown here is derived from an EMBL/GenBank/DDBJ whole genome shotgun (WGS) entry which is preliminary data.</text>
</comment>